<dbReference type="Proteomes" id="UP000236291">
    <property type="component" value="Unassembled WGS sequence"/>
</dbReference>
<feature type="region of interest" description="Disordered" evidence="1">
    <location>
        <begin position="30"/>
        <end position="58"/>
    </location>
</feature>
<reference evidence="2 3" key="2">
    <citation type="journal article" date="2017" name="Front. Plant Sci.">
        <title>Gene Classification and Mining of Molecular Markers Useful in Red Clover (Trifolium pratense) Breeding.</title>
        <authorList>
            <person name="Istvanek J."/>
            <person name="Dluhosova J."/>
            <person name="Dluhos P."/>
            <person name="Patkova L."/>
            <person name="Nedelnik J."/>
            <person name="Repkova J."/>
        </authorList>
    </citation>
    <scope>NUCLEOTIDE SEQUENCE [LARGE SCALE GENOMIC DNA]</scope>
    <source>
        <strain evidence="3">cv. Tatra</strain>
        <tissue evidence="2">Young leaves</tissue>
    </source>
</reference>
<accession>A0A2K3JSN1</accession>
<dbReference type="AlphaFoldDB" id="A0A2K3JSN1"/>
<dbReference type="EMBL" id="ASHM01075776">
    <property type="protein sequence ID" value="PNX57049.1"/>
    <property type="molecule type" value="Genomic_DNA"/>
</dbReference>
<proteinExistence type="predicted"/>
<evidence type="ECO:0000313" key="2">
    <source>
        <dbReference type="EMBL" id="PNX57049.1"/>
    </source>
</evidence>
<organism evidence="2 3">
    <name type="scientific">Trifolium pratense</name>
    <name type="common">Red clover</name>
    <dbReference type="NCBI Taxonomy" id="57577"/>
    <lineage>
        <taxon>Eukaryota</taxon>
        <taxon>Viridiplantae</taxon>
        <taxon>Streptophyta</taxon>
        <taxon>Embryophyta</taxon>
        <taxon>Tracheophyta</taxon>
        <taxon>Spermatophyta</taxon>
        <taxon>Magnoliopsida</taxon>
        <taxon>eudicotyledons</taxon>
        <taxon>Gunneridae</taxon>
        <taxon>Pentapetalae</taxon>
        <taxon>rosids</taxon>
        <taxon>fabids</taxon>
        <taxon>Fabales</taxon>
        <taxon>Fabaceae</taxon>
        <taxon>Papilionoideae</taxon>
        <taxon>50 kb inversion clade</taxon>
        <taxon>NPAAA clade</taxon>
        <taxon>Hologalegina</taxon>
        <taxon>IRL clade</taxon>
        <taxon>Trifolieae</taxon>
        <taxon>Trifolium</taxon>
    </lineage>
</organism>
<sequence>ARRLHDHPLVHKNVDSKSLLHKVGIHISNHKQVRDISGDRLSPAGPDPQHNGKSPPSK</sequence>
<evidence type="ECO:0000256" key="1">
    <source>
        <dbReference type="SAM" id="MobiDB-lite"/>
    </source>
</evidence>
<protein>
    <submittedName>
        <fullName evidence="2">Uncharacterized protein</fullName>
    </submittedName>
</protein>
<reference evidence="2 3" key="1">
    <citation type="journal article" date="2014" name="Am. J. Bot.">
        <title>Genome assembly and annotation for red clover (Trifolium pratense; Fabaceae).</title>
        <authorList>
            <person name="Istvanek J."/>
            <person name="Jaros M."/>
            <person name="Krenek A."/>
            <person name="Repkova J."/>
        </authorList>
    </citation>
    <scope>NUCLEOTIDE SEQUENCE [LARGE SCALE GENOMIC DNA]</scope>
    <source>
        <strain evidence="3">cv. Tatra</strain>
        <tissue evidence="2">Young leaves</tissue>
    </source>
</reference>
<name>A0A2K3JSN1_TRIPR</name>
<gene>
    <name evidence="2" type="ORF">L195_g050200</name>
</gene>
<comment type="caution">
    <text evidence="2">The sequence shown here is derived from an EMBL/GenBank/DDBJ whole genome shotgun (WGS) entry which is preliminary data.</text>
</comment>
<feature type="non-terminal residue" evidence="2">
    <location>
        <position position="1"/>
    </location>
</feature>
<evidence type="ECO:0000313" key="3">
    <source>
        <dbReference type="Proteomes" id="UP000236291"/>
    </source>
</evidence>